<keyword evidence="3" id="KW-1185">Reference proteome</keyword>
<dbReference type="AlphaFoldDB" id="A0A0D0CDN4"/>
<reference evidence="2 3" key="1">
    <citation type="submission" date="2014-04" db="EMBL/GenBank/DDBJ databases">
        <title>Evolutionary Origins and Diversification of the Mycorrhizal Mutualists.</title>
        <authorList>
            <consortium name="DOE Joint Genome Institute"/>
            <consortium name="Mycorrhizal Genomics Consortium"/>
            <person name="Kohler A."/>
            <person name="Kuo A."/>
            <person name="Nagy L.G."/>
            <person name="Floudas D."/>
            <person name="Copeland A."/>
            <person name="Barry K.W."/>
            <person name="Cichocki N."/>
            <person name="Veneault-Fourrey C."/>
            <person name="LaButti K."/>
            <person name="Lindquist E.A."/>
            <person name="Lipzen A."/>
            <person name="Lundell T."/>
            <person name="Morin E."/>
            <person name="Murat C."/>
            <person name="Riley R."/>
            <person name="Ohm R."/>
            <person name="Sun H."/>
            <person name="Tunlid A."/>
            <person name="Henrissat B."/>
            <person name="Grigoriev I.V."/>
            <person name="Hibbett D.S."/>
            <person name="Martin F."/>
        </authorList>
    </citation>
    <scope>NUCLEOTIDE SEQUENCE [LARGE SCALE GENOMIC DNA]</scope>
    <source>
        <strain evidence="2 3">FD-317 M1</strain>
    </source>
</reference>
<evidence type="ECO:0000313" key="3">
    <source>
        <dbReference type="Proteomes" id="UP000053593"/>
    </source>
</evidence>
<feature type="region of interest" description="Disordered" evidence="1">
    <location>
        <begin position="1"/>
        <end position="25"/>
    </location>
</feature>
<dbReference type="HOGENOM" id="CLU_1496373_0_0_1"/>
<gene>
    <name evidence="2" type="ORF">GYMLUDRAFT_244159</name>
</gene>
<evidence type="ECO:0000313" key="2">
    <source>
        <dbReference type="EMBL" id="KIK60584.1"/>
    </source>
</evidence>
<dbReference type="Proteomes" id="UP000053593">
    <property type="component" value="Unassembled WGS sequence"/>
</dbReference>
<protein>
    <submittedName>
        <fullName evidence="2">Uncharacterized protein</fullName>
    </submittedName>
</protein>
<feature type="compositionally biased region" description="Low complexity" evidence="1">
    <location>
        <begin position="164"/>
        <end position="180"/>
    </location>
</feature>
<sequence>MDNSKEEGEDDEEKEQESQNNQLELTAMDIDSSFNKDYDLLAADNDNEPVIGVYTIGAKQYWLNPLSIWYPTSLTYTGVHPPTPILPPPSCASFTSQTVNAISPVPANKVSRKLAMLVEENLKGEESEATDSRKFSNLTDLQLCYLHVPLPPIVKPPPLPSSPLKPLQHLSKPPSIAIPP</sequence>
<organism evidence="2 3">
    <name type="scientific">Collybiopsis luxurians FD-317 M1</name>
    <dbReference type="NCBI Taxonomy" id="944289"/>
    <lineage>
        <taxon>Eukaryota</taxon>
        <taxon>Fungi</taxon>
        <taxon>Dikarya</taxon>
        <taxon>Basidiomycota</taxon>
        <taxon>Agaricomycotina</taxon>
        <taxon>Agaricomycetes</taxon>
        <taxon>Agaricomycetidae</taxon>
        <taxon>Agaricales</taxon>
        <taxon>Marasmiineae</taxon>
        <taxon>Omphalotaceae</taxon>
        <taxon>Collybiopsis</taxon>
        <taxon>Collybiopsis luxurians</taxon>
    </lineage>
</organism>
<name>A0A0D0CDN4_9AGAR</name>
<feature type="region of interest" description="Disordered" evidence="1">
    <location>
        <begin position="159"/>
        <end position="180"/>
    </location>
</feature>
<dbReference type="EMBL" id="KN834774">
    <property type="protein sequence ID" value="KIK60584.1"/>
    <property type="molecule type" value="Genomic_DNA"/>
</dbReference>
<proteinExistence type="predicted"/>
<accession>A0A0D0CDN4</accession>
<evidence type="ECO:0000256" key="1">
    <source>
        <dbReference type="SAM" id="MobiDB-lite"/>
    </source>
</evidence>